<dbReference type="SMART" id="SM00409">
    <property type="entry name" value="IG"/>
    <property type="match status" value="2"/>
</dbReference>
<feature type="domain" description="Ig-like" evidence="6">
    <location>
        <begin position="124"/>
        <end position="199"/>
    </location>
</feature>
<dbReference type="Gene3D" id="2.60.40.10">
    <property type="entry name" value="Immunoglobulins"/>
    <property type="match status" value="3"/>
</dbReference>
<accession>A0A672J3B8</accession>
<evidence type="ECO:0000256" key="1">
    <source>
        <dbReference type="ARBA" id="ARBA00022729"/>
    </source>
</evidence>
<dbReference type="PROSITE" id="PS50835">
    <property type="entry name" value="IG_LIKE"/>
    <property type="match status" value="2"/>
</dbReference>
<proteinExistence type="predicted"/>
<evidence type="ECO:0000256" key="2">
    <source>
        <dbReference type="ARBA" id="ARBA00023157"/>
    </source>
</evidence>
<evidence type="ECO:0000256" key="3">
    <source>
        <dbReference type="ARBA" id="ARBA00023180"/>
    </source>
</evidence>
<feature type="chain" id="PRO_5025426108" description="Ig-like domain-containing protein" evidence="5">
    <location>
        <begin position="23"/>
        <end position="288"/>
    </location>
</feature>
<keyword evidence="3" id="KW-0325">Glycoprotein</keyword>
<organism evidence="7 8">
    <name type="scientific">Salarias fasciatus</name>
    <name type="common">Jewelled blenny</name>
    <name type="synonym">Blennius fasciatus</name>
    <dbReference type="NCBI Taxonomy" id="181472"/>
    <lineage>
        <taxon>Eukaryota</taxon>
        <taxon>Metazoa</taxon>
        <taxon>Chordata</taxon>
        <taxon>Craniata</taxon>
        <taxon>Vertebrata</taxon>
        <taxon>Euteleostomi</taxon>
        <taxon>Actinopterygii</taxon>
        <taxon>Neopterygii</taxon>
        <taxon>Teleostei</taxon>
        <taxon>Neoteleostei</taxon>
        <taxon>Acanthomorphata</taxon>
        <taxon>Ovalentaria</taxon>
        <taxon>Blenniimorphae</taxon>
        <taxon>Blenniiformes</taxon>
        <taxon>Blennioidei</taxon>
        <taxon>Blenniidae</taxon>
        <taxon>Salariinae</taxon>
        <taxon>Salarias</taxon>
    </lineage>
</organism>
<dbReference type="PANTHER" id="PTHR44337:SF16">
    <property type="entry name" value="CARCINOEMBRYONIC ANTIGEN-RELATED CELL ADHESION MOLECULE 20-LIKE-RELATED"/>
    <property type="match status" value="1"/>
</dbReference>
<dbReference type="InParanoid" id="A0A672J3B8"/>
<evidence type="ECO:0000313" key="8">
    <source>
        <dbReference type="Proteomes" id="UP000472267"/>
    </source>
</evidence>
<dbReference type="FunCoup" id="A0A672J3B8">
    <property type="interactions" value="124"/>
</dbReference>
<dbReference type="InterPro" id="IPR013783">
    <property type="entry name" value="Ig-like_fold"/>
</dbReference>
<dbReference type="InterPro" id="IPR036179">
    <property type="entry name" value="Ig-like_dom_sf"/>
</dbReference>
<reference evidence="7" key="2">
    <citation type="submission" date="2025-08" db="UniProtKB">
        <authorList>
            <consortium name="Ensembl"/>
        </authorList>
    </citation>
    <scope>IDENTIFICATION</scope>
</reference>
<evidence type="ECO:0000259" key="6">
    <source>
        <dbReference type="PROSITE" id="PS50835"/>
    </source>
</evidence>
<reference evidence="7" key="3">
    <citation type="submission" date="2025-09" db="UniProtKB">
        <authorList>
            <consortium name="Ensembl"/>
        </authorList>
    </citation>
    <scope>IDENTIFICATION</scope>
</reference>
<dbReference type="SUPFAM" id="SSF48726">
    <property type="entry name" value="Immunoglobulin"/>
    <property type="match status" value="3"/>
</dbReference>
<dbReference type="PANTHER" id="PTHR44337">
    <property type="entry name" value="CARCINOEMBRYONIC ANTIGEN-RELATED CELL ADHESION MOLECULE 8"/>
    <property type="match status" value="1"/>
</dbReference>
<keyword evidence="1 5" id="KW-0732">Signal</keyword>
<feature type="domain" description="Ig-like" evidence="6">
    <location>
        <begin position="208"/>
        <end position="265"/>
    </location>
</feature>
<sequence>METCIFWTAVILGILPQGPVSGAVAGTVRLTTTVTPPVKPFLSVSWSFREANVITSTSKNVTGPQYAGRIFLDRATGSLELRNLGLEDSGEYTVNIIPDGGLQQQGKTILNVYTLISGASISSPSAVLIEDKSSTNLTCEASGNISSTVWMKDGRPLGPTDRVTFSEDNGTVFLHPVHSSHHGAYQCRVSNPISSVTVEHDLVVNFGPHNLSIVGPSPVSPGPGVALQCIAASVPPANFSWTFNGNETHVNSSLYIIERVVHCSLLVILHAARCSDPQRPDVTRGGRS</sequence>
<dbReference type="InterPro" id="IPR052598">
    <property type="entry name" value="IgSF_CEA-related"/>
</dbReference>
<keyword evidence="2" id="KW-1015">Disulfide bond</keyword>
<reference evidence="7" key="1">
    <citation type="submission" date="2019-06" db="EMBL/GenBank/DDBJ databases">
        <authorList>
            <consortium name="Wellcome Sanger Institute Data Sharing"/>
        </authorList>
    </citation>
    <scope>NUCLEOTIDE SEQUENCE [LARGE SCALE GENOMIC DNA]</scope>
</reference>
<protein>
    <recommendedName>
        <fullName evidence="6">Ig-like domain-containing protein</fullName>
    </recommendedName>
</protein>
<dbReference type="Proteomes" id="UP000472267">
    <property type="component" value="Chromosome 11"/>
</dbReference>
<dbReference type="InterPro" id="IPR003599">
    <property type="entry name" value="Ig_sub"/>
</dbReference>
<evidence type="ECO:0000256" key="4">
    <source>
        <dbReference type="ARBA" id="ARBA00023319"/>
    </source>
</evidence>
<feature type="signal peptide" evidence="5">
    <location>
        <begin position="1"/>
        <end position="22"/>
    </location>
</feature>
<evidence type="ECO:0000256" key="5">
    <source>
        <dbReference type="SAM" id="SignalP"/>
    </source>
</evidence>
<keyword evidence="8" id="KW-1185">Reference proteome</keyword>
<dbReference type="Pfam" id="PF13927">
    <property type="entry name" value="Ig_3"/>
    <property type="match status" value="1"/>
</dbReference>
<dbReference type="SMART" id="SM00408">
    <property type="entry name" value="IGc2"/>
    <property type="match status" value="1"/>
</dbReference>
<dbReference type="Pfam" id="PF07686">
    <property type="entry name" value="V-set"/>
    <property type="match status" value="1"/>
</dbReference>
<name>A0A672J3B8_SALFA</name>
<dbReference type="Ensembl" id="ENSSFAT00005049406.1">
    <property type="protein sequence ID" value="ENSSFAP00005047799.1"/>
    <property type="gene ID" value="ENSSFAG00005023237.1"/>
</dbReference>
<dbReference type="InterPro" id="IPR007110">
    <property type="entry name" value="Ig-like_dom"/>
</dbReference>
<dbReference type="InterPro" id="IPR003598">
    <property type="entry name" value="Ig_sub2"/>
</dbReference>
<keyword evidence="4" id="KW-0393">Immunoglobulin domain</keyword>
<evidence type="ECO:0000313" key="7">
    <source>
        <dbReference type="Ensembl" id="ENSSFAP00005047799.1"/>
    </source>
</evidence>
<dbReference type="InterPro" id="IPR013106">
    <property type="entry name" value="Ig_V-set"/>
</dbReference>
<dbReference type="AlphaFoldDB" id="A0A672J3B8"/>